<dbReference type="PANTHER" id="PTHR13318:SF71">
    <property type="entry name" value="BTB_POZ DOMAIN-CONTAINING PROTEIN FBL11"/>
    <property type="match status" value="1"/>
</dbReference>
<dbReference type="PANTHER" id="PTHR13318">
    <property type="entry name" value="PARTNER OF PAIRED, ISOFORM B-RELATED"/>
    <property type="match status" value="1"/>
</dbReference>
<dbReference type="InterPro" id="IPR011705">
    <property type="entry name" value="BACK"/>
</dbReference>
<dbReference type="InterPro" id="IPR032675">
    <property type="entry name" value="LRR_dom_sf"/>
</dbReference>
<dbReference type="Gene3D" id="1.25.40.420">
    <property type="match status" value="1"/>
</dbReference>
<gene>
    <name evidence="3" type="ORF">C2S53_007609</name>
</gene>
<dbReference type="Pfam" id="PF07707">
    <property type="entry name" value="BACK"/>
    <property type="match status" value="1"/>
</dbReference>
<reference evidence="3 4" key="1">
    <citation type="journal article" date="2021" name="Nat. Commun.">
        <title>Incipient diploidization of the medicinal plant Perilla within 10,000 years.</title>
        <authorList>
            <person name="Zhang Y."/>
            <person name="Shen Q."/>
            <person name="Leng L."/>
            <person name="Zhang D."/>
            <person name="Chen S."/>
            <person name="Shi Y."/>
            <person name="Ning Z."/>
            <person name="Chen S."/>
        </authorList>
    </citation>
    <scope>NUCLEOTIDE SEQUENCE [LARGE SCALE GENOMIC DNA]</scope>
    <source>
        <strain evidence="4">cv. PC099</strain>
    </source>
</reference>
<evidence type="ECO:0000256" key="1">
    <source>
        <dbReference type="ARBA" id="ARBA00002668"/>
    </source>
</evidence>
<protein>
    <recommendedName>
        <fullName evidence="2">BACK domain-containing protein</fullName>
    </recommendedName>
</protein>
<evidence type="ECO:0000259" key="2">
    <source>
        <dbReference type="Pfam" id="PF07707"/>
    </source>
</evidence>
<comment type="caution">
    <text evidence="3">The sequence shown here is derived from an EMBL/GenBank/DDBJ whole genome shotgun (WGS) entry which is preliminary data.</text>
</comment>
<dbReference type="Gene3D" id="3.80.10.10">
    <property type="entry name" value="Ribonuclease Inhibitor"/>
    <property type="match status" value="2"/>
</dbReference>
<dbReference type="AlphaFoldDB" id="A0AAD4PEU6"/>
<keyword evidence="4" id="KW-1185">Reference proteome</keyword>
<comment type="function">
    <text evidence="1">May act as a substrate-specific adapter of an E3 ubiquitin-protein ligase complex (CUL3-RBX1-BTB) which mediates the ubiquitination and subsequent proteasomal degradation of target proteins.</text>
</comment>
<sequence length="889" mass="99907">MESFVSVLRIVYGCEVDISSNNFVPLYEVALFFGVDKLLVKCRVWLDEVTSFNGIQSPQLFLDDLIRIWKYGFEHGEVFYLVLKMEMEYVAANDFILQICTSYLTRNFMWALSFNCYTDVPYELLYSCIQHPDLTVDSERHLSDAILVWLNANTMESEDWSSNDLCHQIRIHLLPLWFAAGKRRCHFFAKFADEAIGAIRNLERRHHTTLTQIFRESDLGHLRVRLTKYTQKVDISGCPQMTTGLFLLSMCPSSIADQMLEKMSKMSSINFVKSGRDGLKTLPELGQTMTFEGVQQLDISNCPSFFLDLAIEFFWKSFPSLRSLRAAYFLNFNAKNLCQLVQKFPLLTTIDLTLDVDPVIPAQVSVMASSSVLTPEKQTSSYDTYNFRSIASSSNVSKPLQSNIRKLTLEGRTDITDSELLSISEVCHSLSYINIKGCTLVTDHGISVMILKCKVLRSILACDTSFGNHSALALCSGNSSETQKSGKQSQLMAYKLVTLHIGGCSGITGNIMSELLSKSDNLRSLCLRETQLLDDSLYKFSGASLEMFDVSDTKVSSAALFHVISRNPELKSLRTRGCRHILQQESEPKEGKLCTPSHNPEEFYVELGKSCKLEELELGWGFSYFSLRALKPSICTLRTLVVGLGGSLGPDGLELLPPFCPLLETLILYFQVISDSVIINIIKTLQHLQFLALCYCFGGISSLSFKIRIPNLRNLKLERVTPWMTNEELAILAENCADLVKLSLVGCPLLDSKAQTIISNGWPGLTSLHLEECGEMTADGVTSLLDCHALEDLTIRHTGPGIPRDFIMHAASKLPMLRKISIDICDAKEGDFDLPSFGERWFLSSVKIARCKVQKSGLEVQHRSPVHKESLVLFWNSEKLVTRVVKERL</sequence>
<dbReference type="Proteomes" id="UP001190926">
    <property type="component" value="Unassembled WGS sequence"/>
</dbReference>
<name>A0AAD4PEU6_PERFH</name>
<dbReference type="InterPro" id="IPR006553">
    <property type="entry name" value="Leu-rich_rpt_Cys-con_subtyp"/>
</dbReference>
<dbReference type="GO" id="GO:0031146">
    <property type="term" value="P:SCF-dependent proteasomal ubiquitin-dependent protein catabolic process"/>
    <property type="evidence" value="ECO:0007669"/>
    <property type="project" value="TreeGrafter"/>
</dbReference>
<dbReference type="EMBL" id="SDAM02000007">
    <property type="protein sequence ID" value="KAH6837789.1"/>
    <property type="molecule type" value="Genomic_DNA"/>
</dbReference>
<organism evidence="3 4">
    <name type="scientific">Perilla frutescens var. hirtella</name>
    <name type="common">Perilla citriodora</name>
    <name type="synonym">Perilla setoyensis</name>
    <dbReference type="NCBI Taxonomy" id="608512"/>
    <lineage>
        <taxon>Eukaryota</taxon>
        <taxon>Viridiplantae</taxon>
        <taxon>Streptophyta</taxon>
        <taxon>Embryophyta</taxon>
        <taxon>Tracheophyta</taxon>
        <taxon>Spermatophyta</taxon>
        <taxon>Magnoliopsida</taxon>
        <taxon>eudicotyledons</taxon>
        <taxon>Gunneridae</taxon>
        <taxon>Pentapetalae</taxon>
        <taxon>asterids</taxon>
        <taxon>lamiids</taxon>
        <taxon>Lamiales</taxon>
        <taxon>Lamiaceae</taxon>
        <taxon>Nepetoideae</taxon>
        <taxon>Elsholtzieae</taxon>
        <taxon>Perilla</taxon>
    </lineage>
</organism>
<proteinExistence type="predicted"/>
<dbReference type="SUPFAM" id="SSF52047">
    <property type="entry name" value="RNI-like"/>
    <property type="match status" value="2"/>
</dbReference>
<evidence type="ECO:0000313" key="4">
    <source>
        <dbReference type="Proteomes" id="UP001190926"/>
    </source>
</evidence>
<dbReference type="SMART" id="SM00367">
    <property type="entry name" value="LRR_CC"/>
    <property type="match status" value="5"/>
</dbReference>
<evidence type="ECO:0000313" key="3">
    <source>
        <dbReference type="EMBL" id="KAH6837789.1"/>
    </source>
</evidence>
<feature type="domain" description="BACK" evidence="2">
    <location>
        <begin position="97"/>
        <end position="178"/>
    </location>
</feature>
<dbReference type="GO" id="GO:0019005">
    <property type="term" value="C:SCF ubiquitin ligase complex"/>
    <property type="evidence" value="ECO:0007669"/>
    <property type="project" value="TreeGrafter"/>
</dbReference>
<accession>A0AAD4PEU6</accession>